<dbReference type="AlphaFoldDB" id="A0A0D7B0S4"/>
<protein>
    <recommendedName>
        <fullName evidence="4">Lytic polysaccharide monooxygenase</fullName>
    </recommendedName>
</protein>
<dbReference type="Proteomes" id="UP000054007">
    <property type="component" value="Unassembled WGS sequence"/>
</dbReference>
<organism evidence="2 3">
    <name type="scientific">Cylindrobasidium torrendii FP15055 ss-10</name>
    <dbReference type="NCBI Taxonomy" id="1314674"/>
    <lineage>
        <taxon>Eukaryota</taxon>
        <taxon>Fungi</taxon>
        <taxon>Dikarya</taxon>
        <taxon>Basidiomycota</taxon>
        <taxon>Agaricomycotina</taxon>
        <taxon>Agaricomycetes</taxon>
        <taxon>Agaricomycetidae</taxon>
        <taxon>Agaricales</taxon>
        <taxon>Marasmiineae</taxon>
        <taxon>Physalacriaceae</taxon>
        <taxon>Cylindrobasidium</taxon>
    </lineage>
</organism>
<name>A0A0D7B0S4_9AGAR</name>
<evidence type="ECO:0000313" key="3">
    <source>
        <dbReference type="Proteomes" id="UP000054007"/>
    </source>
</evidence>
<feature type="signal peptide" evidence="1">
    <location>
        <begin position="1"/>
        <end position="26"/>
    </location>
</feature>
<evidence type="ECO:0008006" key="4">
    <source>
        <dbReference type="Google" id="ProtNLM"/>
    </source>
</evidence>
<keyword evidence="1" id="KW-0732">Signal</keyword>
<evidence type="ECO:0000256" key="1">
    <source>
        <dbReference type="SAM" id="SignalP"/>
    </source>
</evidence>
<dbReference type="InterPro" id="IPR053216">
    <property type="entry name" value="Appressorial_penetr-assoc"/>
</dbReference>
<dbReference type="STRING" id="1314674.A0A0D7B0S4"/>
<dbReference type="OrthoDB" id="2336871at2759"/>
<evidence type="ECO:0000313" key="2">
    <source>
        <dbReference type="EMBL" id="KIY63800.1"/>
    </source>
</evidence>
<keyword evidence="3" id="KW-1185">Reference proteome</keyword>
<dbReference type="EMBL" id="KN880672">
    <property type="protein sequence ID" value="KIY63800.1"/>
    <property type="molecule type" value="Genomic_DNA"/>
</dbReference>
<dbReference type="PANTHER" id="PTHR34587">
    <property type="entry name" value="VWFA DOMAIN-CONTAINING PROTEIN"/>
    <property type="match status" value="1"/>
</dbReference>
<proteinExistence type="predicted"/>
<accession>A0A0D7B0S4</accession>
<gene>
    <name evidence="2" type="ORF">CYLTODRAFT_413777</name>
</gene>
<sequence>MSNIMFNRLITFLVFGVYLSALSVMAAPHGFGAGNSNFGGGGGFGTGATGATGAKAGTNNAATKNTGNNNAAAANGDPQTSLTLDNRVIATGFKLDGNQVPAAGQSASLTSSNNFINFCLTSNLPITNGKQIETGSCNPAPIGMIPQKGRMPRSKFTSPKNLATVKANTKFTVTMAITNMQTGVFVNAAANYFAAPQQLTADGAIIGHSHFVIEKIDSIDSVALTDPTKFAFFKGINTAAKNGILSADVTDGLPEGVYRLASINSSSNHQPIIVPVAQHGALDDMVYFTVTKTGK</sequence>
<reference evidence="2 3" key="1">
    <citation type="journal article" date="2015" name="Fungal Genet. Biol.">
        <title>Evolution of novel wood decay mechanisms in Agaricales revealed by the genome sequences of Fistulina hepatica and Cylindrobasidium torrendii.</title>
        <authorList>
            <person name="Floudas D."/>
            <person name="Held B.W."/>
            <person name="Riley R."/>
            <person name="Nagy L.G."/>
            <person name="Koehler G."/>
            <person name="Ransdell A.S."/>
            <person name="Younus H."/>
            <person name="Chow J."/>
            <person name="Chiniquy J."/>
            <person name="Lipzen A."/>
            <person name="Tritt A."/>
            <person name="Sun H."/>
            <person name="Haridas S."/>
            <person name="LaButti K."/>
            <person name="Ohm R.A."/>
            <person name="Kues U."/>
            <person name="Blanchette R.A."/>
            <person name="Grigoriev I.V."/>
            <person name="Minto R.E."/>
            <person name="Hibbett D.S."/>
        </authorList>
    </citation>
    <scope>NUCLEOTIDE SEQUENCE [LARGE SCALE GENOMIC DNA]</scope>
    <source>
        <strain evidence="2 3">FP15055 ss-10</strain>
    </source>
</reference>
<feature type="chain" id="PRO_5002316932" description="Lytic polysaccharide monooxygenase" evidence="1">
    <location>
        <begin position="27"/>
        <end position="295"/>
    </location>
</feature>
<dbReference type="PANTHER" id="PTHR34587:SF2">
    <property type="entry name" value="G-PROTEIN COUPLED RECEPTORS FAMILY 1 PROFILE DOMAIN-CONTAINING PROTEIN"/>
    <property type="match status" value="1"/>
</dbReference>